<dbReference type="GO" id="GO:0012505">
    <property type="term" value="C:endomembrane system"/>
    <property type="evidence" value="ECO:0007669"/>
    <property type="project" value="UniProtKB-SubCell"/>
</dbReference>
<evidence type="ECO:0000256" key="11">
    <source>
        <dbReference type="SAM" id="MobiDB-lite"/>
    </source>
</evidence>
<keyword evidence="5 12" id="KW-1133">Transmembrane helix</keyword>
<comment type="subcellular location">
    <subcellularLocation>
        <location evidence="1">Endomembrane system</location>
        <topology evidence="1">Multi-pass membrane protein</topology>
    </subcellularLocation>
</comment>
<dbReference type="GO" id="GO:0030244">
    <property type="term" value="P:cellulose biosynthetic process"/>
    <property type="evidence" value="ECO:0007669"/>
    <property type="project" value="InterPro"/>
</dbReference>
<feature type="compositionally biased region" description="Low complexity" evidence="11">
    <location>
        <begin position="412"/>
        <end position="422"/>
    </location>
</feature>
<dbReference type="PANTHER" id="PTHR13301">
    <property type="entry name" value="X-BOX TRANSCRIPTION FACTOR-RELATED"/>
    <property type="match status" value="1"/>
</dbReference>
<keyword evidence="3" id="KW-0808">Transferase</keyword>
<dbReference type="Pfam" id="PF03552">
    <property type="entry name" value="Cellulose_synt"/>
    <property type="match status" value="1"/>
</dbReference>
<reference evidence="13" key="1">
    <citation type="submission" date="2021-05" db="UniProtKB">
        <authorList>
            <consortium name="EnsemblPlants"/>
        </authorList>
    </citation>
    <scope>IDENTIFICATION</scope>
    <source>
        <strain evidence="13">subsp. malaccensis</strain>
    </source>
</reference>
<feature type="binding site" evidence="9">
    <location>
        <position position="284"/>
    </location>
    <ligand>
        <name>UDP-alpha-D-glucose</name>
        <dbReference type="ChEBI" id="CHEBI:58885"/>
    </ligand>
</feature>
<dbReference type="OMA" id="WWRVANP"/>
<evidence type="ECO:0000256" key="12">
    <source>
        <dbReference type="SAM" id="Phobius"/>
    </source>
</evidence>
<evidence type="ECO:0000256" key="6">
    <source>
        <dbReference type="ARBA" id="ARBA00023136"/>
    </source>
</evidence>
<feature type="region of interest" description="Disordered" evidence="11">
    <location>
        <begin position="403"/>
        <end position="426"/>
    </location>
</feature>
<feature type="transmembrane region" description="Helical" evidence="12">
    <location>
        <begin position="871"/>
        <end position="891"/>
    </location>
</feature>
<feature type="binding site" evidence="10">
    <location>
        <position position="533"/>
    </location>
    <ligand>
        <name>Mn(2+)</name>
        <dbReference type="ChEBI" id="CHEBI:29035"/>
    </ligand>
</feature>
<keyword evidence="14" id="KW-1185">Reference proteome</keyword>
<feature type="region of interest" description="Disordered" evidence="11">
    <location>
        <begin position="45"/>
        <end position="107"/>
    </location>
</feature>
<organism evidence="13 14">
    <name type="scientific">Musa acuminata subsp. malaccensis</name>
    <name type="common">Wild banana</name>
    <name type="synonym">Musa malaccensis</name>
    <dbReference type="NCBI Taxonomy" id="214687"/>
    <lineage>
        <taxon>Eukaryota</taxon>
        <taxon>Viridiplantae</taxon>
        <taxon>Streptophyta</taxon>
        <taxon>Embryophyta</taxon>
        <taxon>Tracheophyta</taxon>
        <taxon>Spermatophyta</taxon>
        <taxon>Magnoliopsida</taxon>
        <taxon>Liliopsida</taxon>
        <taxon>Zingiberales</taxon>
        <taxon>Musaceae</taxon>
        <taxon>Musa</taxon>
    </lineage>
</organism>
<dbReference type="InParanoid" id="A0A804L0J0"/>
<feature type="binding site" evidence="9">
    <location>
        <position position="313"/>
    </location>
    <ligand>
        <name>UDP-alpha-D-glucose</name>
        <dbReference type="ChEBI" id="CHEBI:58885"/>
    </ligand>
</feature>
<feature type="transmembrane region" description="Helical" evidence="12">
    <location>
        <begin position="215"/>
        <end position="233"/>
    </location>
</feature>
<keyword evidence="4 12" id="KW-0812">Transmembrane</keyword>
<feature type="transmembrane region" description="Helical" evidence="12">
    <location>
        <begin position="185"/>
        <end position="203"/>
    </location>
</feature>
<protein>
    <recommendedName>
        <fullName evidence="15">Cellulose synthase-like protein D1</fullName>
    </recommendedName>
</protein>
<feature type="binding site" evidence="9">
    <location>
        <position position="283"/>
    </location>
    <ligand>
        <name>UDP-alpha-D-glucose</name>
        <dbReference type="ChEBI" id="CHEBI:58885"/>
    </ligand>
</feature>
<sequence>MSSTPIKYARRTSSGRIVSLSRDDDMDLGVSGDFTSTSSGGHNDYINYTVMMPPTPDNQPKAAAPGSKPDDLPSPFGGAAKGSGRRRRGVGEEGDGGRGGGHGAGKLDRRMSVMKSMLMRSQTGDFDHNRWLFETKGTYGIGNAFSSKDEVEFDEDGEPINISDFLEKPWKPLTRKMKVPPGILSPYRVLVVLRLVFLSLFLSWRVRNPNADAPWLWGLSIVCEIWFAFSWILDQLPKLNPINRAADLVALREKFETASPSNPLGHSDLPGLDVFISTADPEKEPPLVTGNTILSILATEYPVEKLSLYISDDGAALLTFEAMSETAAFARVWVPFCRKHNIEPRNPDSYFAIKRDPTKNKKLPDFVKDRRWIKREYDEFKVRINGLPDTIRRRSDALNARERKLARERSGGSDANAASSGAETKPAVTATWMADATHWPGTWKVPSPDHSKGDHAGIVQVMIKTPHHDPLYGAPGDHPYLDFTGIDTRLPMFVYVSREKRPGYDHNKKAGAMNALVRASAILSNGAFILNFDCDHYIYNCMAIREGMCYMMDRGGDRVCYVQFPQRFEGIDPSDRYANHNTVFFDGNMRALDGLQGPMYVGTGCLFRRYALYGFPPPRANEYLGLYGQNKRPAPPPRVATSMDADDPSGPSLDMDPDLCAPVKFGNSTMFGNSIAVAEYQGRPLADHPGIKNGRPPGALLVPRTPLDAPTVAEAVSVISCWYEDNTEWGQRVGWIYGSVTEDVVTGYRMHNRGWRSVYCITKRDAFRGTAPINLTDRLHQVLRWATGSVEIFFSRNNALLATTRLKFLQRIAYLNIVNLVAMAIGLSRTVYSEIPQWSKLMGGFFFSFWVLVHMYPFAKGLMGRRGRTPTIIWVWSGIVAITLSLLWVSINPPDNSIPSSGGIEI</sequence>
<dbReference type="EnsemblPlants" id="Ma10_t26210.1">
    <property type="protein sequence ID" value="Ma10_p26210.1"/>
    <property type="gene ID" value="Ma10_g26210"/>
</dbReference>
<keyword evidence="7" id="KW-0961">Cell wall biogenesis/degradation</keyword>
<dbReference type="Gramene" id="Ma10_t26210.1">
    <property type="protein sequence ID" value="Ma10_p26210.1"/>
    <property type="gene ID" value="Ma10_g26210"/>
</dbReference>
<name>A0A804L0J0_MUSAM</name>
<feature type="active site" evidence="8">
    <location>
        <position position="313"/>
    </location>
</feature>
<proteinExistence type="predicted"/>
<feature type="binding site" evidence="9">
    <location>
        <position position="277"/>
    </location>
    <ligand>
        <name>UDP-alpha-D-glucose</name>
        <dbReference type="ChEBI" id="CHEBI:58885"/>
    </ligand>
</feature>
<feature type="transmembrane region" description="Helical" evidence="12">
    <location>
        <begin position="838"/>
        <end position="859"/>
    </location>
</feature>
<dbReference type="GO" id="GO:0016760">
    <property type="term" value="F:cellulose synthase (UDP-forming) activity"/>
    <property type="evidence" value="ECO:0007669"/>
    <property type="project" value="InterPro"/>
</dbReference>
<evidence type="ECO:0000256" key="9">
    <source>
        <dbReference type="PIRSR" id="PIRSR605150-2"/>
    </source>
</evidence>
<feature type="active site" evidence="8">
    <location>
        <position position="743"/>
    </location>
</feature>
<evidence type="ECO:0000256" key="1">
    <source>
        <dbReference type="ARBA" id="ARBA00004127"/>
    </source>
</evidence>
<feature type="transmembrane region" description="Helical" evidence="12">
    <location>
        <begin position="812"/>
        <end position="832"/>
    </location>
</feature>
<evidence type="ECO:0000256" key="5">
    <source>
        <dbReference type="ARBA" id="ARBA00022989"/>
    </source>
</evidence>
<dbReference type="SUPFAM" id="SSF53448">
    <property type="entry name" value="Nucleotide-diphospho-sugar transferases"/>
    <property type="match status" value="1"/>
</dbReference>
<evidence type="ECO:0000256" key="7">
    <source>
        <dbReference type="ARBA" id="ARBA00023316"/>
    </source>
</evidence>
<accession>A0A804L0J0</accession>
<evidence type="ECO:0000256" key="10">
    <source>
        <dbReference type="PIRSR" id="PIRSR605150-3"/>
    </source>
</evidence>
<evidence type="ECO:0000313" key="14">
    <source>
        <dbReference type="Proteomes" id="UP000012960"/>
    </source>
</evidence>
<dbReference type="Proteomes" id="UP000012960">
    <property type="component" value="Unplaced"/>
</dbReference>
<evidence type="ECO:0000256" key="8">
    <source>
        <dbReference type="PIRSR" id="PIRSR605150-1"/>
    </source>
</evidence>
<evidence type="ECO:0000256" key="2">
    <source>
        <dbReference type="ARBA" id="ARBA00022676"/>
    </source>
</evidence>
<dbReference type="AlphaFoldDB" id="A0A804L0J0"/>
<evidence type="ECO:0000256" key="3">
    <source>
        <dbReference type="ARBA" id="ARBA00022679"/>
    </source>
</evidence>
<keyword evidence="6 12" id="KW-0472">Membrane</keyword>
<dbReference type="FunFam" id="3.90.550.10:FF:000089">
    <property type="entry name" value="Cellulose synthase-like protein D4"/>
    <property type="match status" value="1"/>
</dbReference>
<dbReference type="Gene3D" id="3.90.550.10">
    <property type="entry name" value="Spore Coat Polysaccharide Biosynthesis Protein SpsA, Chain A"/>
    <property type="match status" value="1"/>
</dbReference>
<feature type="binding site" evidence="10">
    <location>
        <position position="509"/>
    </location>
    <ligand>
        <name>Mn(2+)</name>
        <dbReference type="ChEBI" id="CHEBI:29035"/>
    </ligand>
</feature>
<dbReference type="InterPro" id="IPR005150">
    <property type="entry name" value="Cellulose_synth"/>
</dbReference>
<evidence type="ECO:0008006" key="15">
    <source>
        <dbReference type="Google" id="ProtNLM"/>
    </source>
</evidence>
<evidence type="ECO:0000256" key="4">
    <source>
        <dbReference type="ARBA" id="ARBA00022692"/>
    </source>
</evidence>
<keyword evidence="2" id="KW-0328">Glycosyltransferase</keyword>
<dbReference type="GO" id="GO:0009833">
    <property type="term" value="P:plant-type primary cell wall biogenesis"/>
    <property type="evidence" value="ECO:0000318"/>
    <property type="project" value="GO_Central"/>
</dbReference>
<feature type="binding site" evidence="9">
    <location>
        <position position="508"/>
    </location>
    <ligand>
        <name>UDP-alpha-D-glucose</name>
        <dbReference type="ChEBI" id="CHEBI:58885"/>
    </ligand>
</feature>
<dbReference type="GO" id="GO:0005886">
    <property type="term" value="C:plasma membrane"/>
    <property type="evidence" value="ECO:0000318"/>
    <property type="project" value="GO_Central"/>
</dbReference>
<dbReference type="InterPro" id="IPR029044">
    <property type="entry name" value="Nucleotide-diphossugar_trans"/>
</dbReference>
<evidence type="ECO:0000313" key="13">
    <source>
        <dbReference type="EnsemblPlants" id="Ma10_p26210.1"/>
    </source>
</evidence>
<dbReference type="GO" id="GO:0071555">
    <property type="term" value="P:cell wall organization"/>
    <property type="evidence" value="ECO:0007669"/>
    <property type="project" value="UniProtKB-KW"/>
</dbReference>